<dbReference type="SMART" id="SM00028">
    <property type="entry name" value="TPR"/>
    <property type="match status" value="3"/>
</dbReference>
<accession>A0A5E7F145</accession>
<name>A0A5E7F145_PSEFL</name>
<evidence type="ECO:0000313" key="2">
    <source>
        <dbReference type="Proteomes" id="UP000379480"/>
    </source>
</evidence>
<dbReference type="InterPro" id="IPR011990">
    <property type="entry name" value="TPR-like_helical_dom_sf"/>
</dbReference>
<dbReference type="RefSeq" id="WP_150806355.1">
    <property type="nucleotide sequence ID" value="NZ_CABVHY010000030.1"/>
</dbReference>
<dbReference type="Proteomes" id="UP000379480">
    <property type="component" value="Unassembled WGS sequence"/>
</dbReference>
<dbReference type="Gene3D" id="1.25.40.10">
    <property type="entry name" value="Tetratricopeptide repeat domain"/>
    <property type="match status" value="2"/>
</dbReference>
<evidence type="ECO:0000313" key="1">
    <source>
        <dbReference type="EMBL" id="VVO32037.1"/>
    </source>
</evidence>
<organism evidence="1 2">
    <name type="scientific">Pseudomonas fluorescens</name>
    <dbReference type="NCBI Taxonomy" id="294"/>
    <lineage>
        <taxon>Bacteria</taxon>
        <taxon>Pseudomonadati</taxon>
        <taxon>Pseudomonadota</taxon>
        <taxon>Gammaproteobacteria</taxon>
        <taxon>Pseudomonadales</taxon>
        <taxon>Pseudomonadaceae</taxon>
        <taxon>Pseudomonas</taxon>
    </lineage>
</organism>
<sequence>MRDYYDLGTYSRPVTTSSSQAQLWFDRGFLWCYGYNHEESVRCFRKAIEHDSGCAMAYWGIAHACGSNYNKRWDAFAEQELREAVAEARRATQAALERIDGATPVEQALIRALEQRYQAEQAQNIDQLCTWNDAYSASMRSVYAAFPDDLDVSALFAEALINRTPWLLWDLKSGTAAQGADTLEAVAVLEQALRLIDQRGDAPHPGVLHMYIHTMEMSPYPERALRACDSLRDLVPDAGHLRHMPSHIDVLCGDYHAGIVSNSQAILADRKYLEREGPINFYTLYRSHSYHFKLYSATFLGQYRPALEAANELIATIPQELLRVTQPPMADWVEGFVPMKMHVLVRFGRWQEILAEPLPDDPQLYCVTTAMLHYAKGVAYAAQAQIAAAEAEQQRLLEAMARVPQTRYIFNNTCTDILAIAAAMLRGEIEYRKGNHDSAFAHLRHALELDDNLPYDEPWGWMQPVRHALGALLLEQGRVEEAEQVYRADLGLDNTLSRASRHPDNVWSLHGYVECLHRLGKHAEAAIAQARLDLAMARADVQINASCFCRVGDDCCR</sequence>
<gene>
    <name evidence="1" type="ORF">PS723_05071</name>
</gene>
<dbReference type="SUPFAM" id="SSF48452">
    <property type="entry name" value="TPR-like"/>
    <property type="match status" value="2"/>
</dbReference>
<protein>
    <submittedName>
        <fullName evidence="1">Uncharacterized protein</fullName>
    </submittedName>
</protein>
<dbReference type="PANTHER" id="PTHR45588:SF1">
    <property type="entry name" value="WW DOMAIN-CONTAINING PROTEIN"/>
    <property type="match status" value="1"/>
</dbReference>
<dbReference type="AlphaFoldDB" id="A0A5E7F145"/>
<proteinExistence type="predicted"/>
<dbReference type="PANTHER" id="PTHR45588">
    <property type="entry name" value="TPR DOMAIN-CONTAINING PROTEIN"/>
    <property type="match status" value="1"/>
</dbReference>
<dbReference type="OrthoDB" id="9778494at2"/>
<reference evidence="1 2" key="1">
    <citation type="submission" date="2019-09" db="EMBL/GenBank/DDBJ databases">
        <authorList>
            <person name="Chandra G."/>
            <person name="Truman W A."/>
        </authorList>
    </citation>
    <scope>NUCLEOTIDE SEQUENCE [LARGE SCALE GENOMIC DNA]</scope>
    <source>
        <strain evidence="1">PS723</strain>
    </source>
</reference>
<dbReference type="EMBL" id="CABVHY010000030">
    <property type="protein sequence ID" value="VVO32037.1"/>
    <property type="molecule type" value="Genomic_DNA"/>
</dbReference>
<dbReference type="InterPro" id="IPR019734">
    <property type="entry name" value="TPR_rpt"/>
</dbReference>